<dbReference type="SUPFAM" id="SSF49899">
    <property type="entry name" value="Concanavalin A-like lectins/glucanases"/>
    <property type="match status" value="1"/>
</dbReference>
<dbReference type="GO" id="GO:0005681">
    <property type="term" value="C:spliceosomal complex"/>
    <property type="evidence" value="ECO:0007669"/>
    <property type="project" value="UniProtKB-KW"/>
</dbReference>
<keyword evidence="5" id="KW-0964">Secreted</keyword>
<dbReference type="GO" id="GO:0048030">
    <property type="term" value="F:disaccharide binding"/>
    <property type="evidence" value="ECO:0007669"/>
    <property type="project" value="TreeGrafter"/>
</dbReference>
<evidence type="ECO:0000256" key="13">
    <source>
        <dbReference type="ARBA" id="ARBA00022859"/>
    </source>
</evidence>
<keyword evidence="10 19" id="KW-0430">Lectin</keyword>
<dbReference type="Gene3D" id="2.60.120.200">
    <property type="match status" value="1"/>
</dbReference>
<reference evidence="23" key="1">
    <citation type="journal article" date="2018" name="PLoS ONE">
        <title>Chinook salmon (Oncorhynchus tshawytscha) genome and transcriptome.</title>
        <authorList>
            <person name="Christensen K.A."/>
            <person name="Leong J.S."/>
            <person name="Sakhrani D."/>
            <person name="Biagi C.A."/>
            <person name="Minkley D.R."/>
            <person name="Withler R.E."/>
            <person name="Rondeau E.B."/>
            <person name="Koop B.F."/>
            <person name="Devlin R.H."/>
        </authorList>
    </citation>
    <scope>NUCLEOTIDE SEQUENCE [LARGE SCALE GENOMIC DNA]</scope>
</reference>
<dbReference type="CDD" id="cd00070">
    <property type="entry name" value="GLECT"/>
    <property type="match status" value="1"/>
</dbReference>
<evidence type="ECO:0000256" key="16">
    <source>
        <dbReference type="ARBA" id="ARBA00023157"/>
    </source>
</evidence>
<reference evidence="22" key="2">
    <citation type="submission" date="2025-08" db="UniProtKB">
        <authorList>
            <consortium name="Ensembl"/>
        </authorList>
    </citation>
    <scope>IDENTIFICATION</scope>
</reference>
<dbReference type="GO" id="GO:0001772">
    <property type="term" value="C:immunological synapse"/>
    <property type="evidence" value="ECO:0007669"/>
    <property type="project" value="TreeGrafter"/>
</dbReference>
<evidence type="ECO:0000256" key="8">
    <source>
        <dbReference type="ARBA" id="ARBA00022664"/>
    </source>
</evidence>
<dbReference type="Proteomes" id="UP000694402">
    <property type="component" value="Unassembled WGS sequence"/>
</dbReference>
<feature type="compositionally biased region" description="Polar residues" evidence="20">
    <location>
        <begin position="138"/>
        <end position="147"/>
    </location>
</feature>
<keyword evidence="23" id="KW-1185">Reference proteome</keyword>
<dbReference type="SMART" id="SM00908">
    <property type="entry name" value="Gal-bind_lectin"/>
    <property type="match status" value="1"/>
</dbReference>
<sequence>MGPRRRHTAQEVLIQEMIVDFRKHQREHPPIHIDRTVVEKVESFKFLFISQTRITAWYGNCSAHNRKALQSVVRSAQRITGGKLPALQDIYTTRCHRKVIKIIKDNNHPRHCLFTPLSSRRQDTMDLSDALGGEPGWPSQNNQQSSGGVWPGGQPNQPTWPGQPGGQPAWPGQQQPGQPGGQPAWPGQQQPGQPGGQPAWPGQQQPGQPGGQPAWPGQQQPGQPGGQPAWPGQQQPGQPGGQPAWPGQQPNPSQPSWPGQPGQISQPTAPGWPSPSPGPGPAQPTAPQHSSLKVPYDLNLPNGCYDKMLITIRGTVNQNAKMFTINLTKGNDIAMHFNPRFNDQGKKTIVRNSQIGNTWGKEEREHNHFPFTQGQPFEMKIMCTNSEFKVAVNSSHILEFKHRIRDIQSIKHLVIYNDVTLTSVEIDKL</sequence>
<keyword evidence="13" id="KW-0391">Immunity</keyword>
<dbReference type="Pfam" id="PF00337">
    <property type="entry name" value="Gal-bind_lectin"/>
    <property type="match status" value="1"/>
</dbReference>
<protein>
    <recommendedName>
        <fullName evidence="19">Galectin</fullName>
    </recommendedName>
</protein>
<dbReference type="GO" id="GO:0019863">
    <property type="term" value="F:IgE binding"/>
    <property type="evidence" value="ECO:0007669"/>
    <property type="project" value="UniProtKB-KW"/>
</dbReference>
<comment type="subcellular location">
    <subcellularLocation>
        <location evidence="2">Cytoplasm</location>
    </subcellularLocation>
    <subcellularLocation>
        <location evidence="1">Nucleus</location>
    </subcellularLocation>
    <subcellularLocation>
        <location evidence="3">Secreted</location>
    </subcellularLocation>
</comment>
<organism evidence="22 23">
    <name type="scientific">Oncorhynchus tshawytscha</name>
    <name type="common">Chinook salmon</name>
    <name type="synonym">Salmo tshawytscha</name>
    <dbReference type="NCBI Taxonomy" id="74940"/>
    <lineage>
        <taxon>Eukaryota</taxon>
        <taxon>Metazoa</taxon>
        <taxon>Chordata</taxon>
        <taxon>Craniata</taxon>
        <taxon>Vertebrata</taxon>
        <taxon>Euteleostomi</taxon>
        <taxon>Actinopterygii</taxon>
        <taxon>Neopterygii</taxon>
        <taxon>Teleostei</taxon>
        <taxon>Protacanthopterygii</taxon>
        <taxon>Salmoniformes</taxon>
        <taxon>Salmonidae</taxon>
        <taxon>Salmoninae</taxon>
        <taxon>Oncorhynchus</taxon>
    </lineage>
</organism>
<dbReference type="AlphaFoldDB" id="A0AAZ3PML3"/>
<dbReference type="GO" id="GO:0090280">
    <property type="term" value="P:positive regulation of calcium ion import"/>
    <property type="evidence" value="ECO:0007669"/>
    <property type="project" value="TreeGrafter"/>
</dbReference>
<name>A0AAZ3PML3_ONCTS</name>
<evidence type="ECO:0000256" key="12">
    <source>
        <dbReference type="ARBA" id="ARBA00022782"/>
    </source>
</evidence>
<keyword evidence="17" id="KW-0508">mRNA splicing</keyword>
<dbReference type="GO" id="GO:2001237">
    <property type="term" value="P:negative regulation of extrinsic apoptotic signaling pathway"/>
    <property type="evidence" value="ECO:0007669"/>
    <property type="project" value="TreeGrafter"/>
</dbReference>
<evidence type="ECO:0000259" key="21">
    <source>
        <dbReference type="PROSITE" id="PS51304"/>
    </source>
</evidence>
<dbReference type="GO" id="GO:0045087">
    <property type="term" value="P:innate immune response"/>
    <property type="evidence" value="ECO:0007669"/>
    <property type="project" value="UniProtKB-KW"/>
</dbReference>
<dbReference type="GO" id="GO:0030154">
    <property type="term" value="P:cell differentiation"/>
    <property type="evidence" value="ECO:0007669"/>
    <property type="project" value="UniProtKB-KW"/>
</dbReference>
<keyword evidence="11" id="KW-0677">Repeat</keyword>
<keyword evidence="7" id="KW-0399">Innate immunity</keyword>
<evidence type="ECO:0000256" key="15">
    <source>
        <dbReference type="ARBA" id="ARBA00022990"/>
    </source>
</evidence>
<evidence type="ECO:0000256" key="20">
    <source>
        <dbReference type="SAM" id="MobiDB-lite"/>
    </source>
</evidence>
<keyword evidence="8" id="KW-0507">mRNA processing</keyword>
<evidence type="ECO:0000256" key="5">
    <source>
        <dbReference type="ARBA" id="ARBA00022525"/>
    </source>
</evidence>
<evidence type="ECO:0000256" key="10">
    <source>
        <dbReference type="ARBA" id="ARBA00022734"/>
    </source>
</evidence>
<evidence type="ECO:0000256" key="14">
    <source>
        <dbReference type="ARBA" id="ARBA00022972"/>
    </source>
</evidence>
<dbReference type="GO" id="GO:0050918">
    <property type="term" value="P:positive chemotaxis"/>
    <property type="evidence" value="ECO:0007669"/>
    <property type="project" value="TreeGrafter"/>
</dbReference>
<dbReference type="GO" id="GO:0008380">
    <property type="term" value="P:RNA splicing"/>
    <property type="evidence" value="ECO:0007669"/>
    <property type="project" value="UniProtKB-KW"/>
</dbReference>
<evidence type="ECO:0000256" key="7">
    <source>
        <dbReference type="ARBA" id="ARBA00022588"/>
    </source>
</evidence>
<evidence type="ECO:0000256" key="18">
    <source>
        <dbReference type="ARBA" id="ARBA00023242"/>
    </source>
</evidence>
<evidence type="ECO:0000256" key="9">
    <source>
        <dbReference type="ARBA" id="ARBA00022728"/>
    </source>
</evidence>
<feature type="compositionally biased region" description="Low complexity" evidence="20">
    <location>
        <begin position="152"/>
        <end position="269"/>
    </location>
</feature>
<evidence type="ECO:0000256" key="3">
    <source>
        <dbReference type="ARBA" id="ARBA00004613"/>
    </source>
</evidence>
<dbReference type="GO" id="GO:0043236">
    <property type="term" value="F:laminin binding"/>
    <property type="evidence" value="ECO:0007669"/>
    <property type="project" value="TreeGrafter"/>
</dbReference>
<feature type="compositionally biased region" description="Pro residues" evidence="20">
    <location>
        <begin position="270"/>
        <end position="284"/>
    </location>
</feature>
<dbReference type="PANTHER" id="PTHR11346:SF26">
    <property type="entry name" value="GALECTIN-3"/>
    <property type="match status" value="1"/>
</dbReference>
<dbReference type="GO" id="GO:0005615">
    <property type="term" value="C:extracellular space"/>
    <property type="evidence" value="ECO:0007669"/>
    <property type="project" value="TreeGrafter"/>
</dbReference>
<dbReference type="GO" id="GO:0045806">
    <property type="term" value="P:negative regulation of endocytosis"/>
    <property type="evidence" value="ECO:0007669"/>
    <property type="project" value="TreeGrafter"/>
</dbReference>
<dbReference type="Ensembl" id="ENSOTST00005143552.1">
    <property type="protein sequence ID" value="ENSOTSP00005117074.1"/>
    <property type="gene ID" value="ENSOTSG00005001168.2"/>
</dbReference>
<proteinExistence type="predicted"/>
<feature type="domain" description="Galectin" evidence="21">
    <location>
        <begin position="296"/>
        <end position="427"/>
    </location>
</feature>
<dbReference type="SMART" id="SM00276">
    <property type="entry name" value="GLECT"/>
    <property type="match status" value="1"/>
</dbReference>
<dbReference type="GO" id="GO:0002548">
    <property type="term" value="P:monocyte chemotaxis"/>
    <property type="evidence" value="ECO:0007669"/>
    <property type="project" value="TreeGrafter"/>
</dbReference>
<dbReference type="GeneTree" id="ENSGT00940000165169"/>
<keyword evidence="18" id="KW-0539">Nucleus</keyword>
<evidence type="ECO:0000313" key="22">
    <source>
        <dbReference type="Ensembl" id="ENSOTSP00005117074.1"/>
    </source>
</evidence>
<evidence type="ECO:0000256" key="1">
    <source>
        <dbReference type="ARBA" id="ARBA00004123"/>
    </source>
</evidence>
<dbReference type="InterPro" id="IPR001079">
    <property type="entry name" value="Galectin_CRD"/>
</dbReference>
<dbReference type="InterPro" id="IPR044156">
    <property type="entry name" value="Galectin-like"/>
</dbReference>
<evidence type="ECO:0000256" key="19">
    <source>
        <dbReference type="RuleBase" id="RU102079"/>
    </source>
</evidence>
<dbReference type="PANTHER" id="PTHR11346">
    <property type="entry name" value="GALECTIN"/>
    <property type="match status" value="1"/>
</dbReference>
<feature type="region of interest" description="Disordered" evidence="20">
    <location>
        <begin position="126"/>
        <end position="294"/>
    </location>
</feature>
<keyword evidence="9" id="KW-0747">Spliceosome</keyword>
<dbReference type="InterPro" id="IPR013320">
    <property type="entry name" value="ConA-like_dom_sf"/>
</dbReference>
<dbReference type="PROSITE" id="PS51304">
    <property type="entry name" value="GALECTIN"/>
    <property type="match status" value="1"/>
</dbReference>
<keyword evidence="14" id="KW-0389">IgE-binding protein</keyword>
<keyword evidence="12" id="KW-0221">Differentiation</keyword>
<keyword evidence="4" id="KW-0963">Cytoplasm</keyword>
<accession>A0AAZ3PML3</accession>
<keyword evidence="16" id="KW-1015">Disulfide bond</keyword>
<dbReference type="GO" id="GO:0006397">
    <property type="term" value="P:mRNA processing"/>
    <property type="evidence" value="ECO:0007669"/>
    <property type="project" value="UniProtKB-KW"/>
</dbReference>
<evidence type="ECO:0000256" key="6">
    <source>
        <dbReference type="ARBA" id="ARBA00022553"/>
    </source>
</evidence>
<dbReference type="GO" id="GO:0048246">
    <property type="term" value="P:macrophage chemotaxis"/>
    <property type="evidence" value="ECO:0007669"/>
    <property type="project" value="TreeGrafter"/>
</dbReference>
<evidence type="ECO:0000256" key="2">
    <source>
        <dbReference type="ARBA" id="ARBA00004496"/>
    </source>
</evidence>
<dbReference type="GO" id="GO:0048245">
    <property type="term" value="P:eosinophil chemotaxis"/>
    <property type="evidence" value="ECO:0007669"/>
    <property type="project" value="TreeGrafter"/>
</dbReference>
<evidence type="ECO:0000256" key="4">
    <source>
        <dbReference type="ARBA" id="ARBA00022490"/>
    </source>
</evidence>
<keyword evidence="15" id="KW-0007">Acetylation</keyword>
<dbReference type="GO" id="GO:0005737">
    <property type="term" value="C:cytoplasm"/>
    <property type="evidence" value="ECO:0007669"/>
    <property type="project" value="UniProtKB-SubCell"/>
</dbReference>
<evidence type="ECO:0000256" key="11">
    <source>
        <dbReference type="ARBA" id="ARBA00022737"/>
    </source>
</evidence>
<gene>
    <name evidence="22" type="primary">LOC112256859</name>
</gene>
<reference evidence="22" key="3">
    <citation type="submission" date="2025-09" db="UniProtKB">
        <authorList>
            <consortium name="Ensembl"/>
        </authorList>
    </citation>
    <scope>IDENTIFICATION</scope>
</reference>
<keyword evidence="6" id="KW-0597">Phosphoprotein</keyword>
<dbReference type="FunFam" id="2.60.120.200:FF:000023">
    <property type="entry name" value="Galectin"/>
    <property type="match status" value="1"/>
</dbReference>
<evidence type="ECO:0000256" key="17">
    <source>
        <dbReference type="ARBA" id="ARBA00023187"/>
    </source>
</evidence>
<evidence type="ECO:0000313" key="23">
    <source>
        <dbReference type="Proteomes" id="UP000694402"/>
    </source>
</evidence>
<dbReference type="GO" id="GO:0030593">
    <property type="term" value="P:neutrophil chemotaxis"/>
    <property type="evidence" value="ECO:0007669"/>
    <property type="project" value="TreeGrafter"/>
</dbReference>